<name>A0ABM5I174_DRORH</name>
<evidence type="ECO:0000313" key="2">
    <source>
        <dbReference type="EnsemblMetazoa" id="XP_016988511.2"/>
    </source>
</evidence>
<sequence>MKYVISNCKLKEPRIEQWSLINGDDLISFVLAHEFFLQLFEAYHKLLYEDLQLDLACRITKLLIDLRANESSNENEFFWRSHLQYIREKINFNVELYFGHQKDVIIKTKEISTDLTITEDLMISVNVTGKELIDICTSIPNLRKLVLDSSVIHGSLPHTIPHCENLEELRITLSSGGCAAQFASLAKLPNLKTFGFSGIQASGSLVQFCNDLKKWHRPKNLQPLTLIIKDSISDERQPITFAISDSLKHFKIYQAYKFSQGDLILDGCIIRCEYDLNQMLENSNSIEESVVTITVGESVGFTYNRCEKELVIKLHKKSDISQMGALSKLPDLNRLVIHKKCNFLNYPNTIANFLQSMVPNGSFALKSVKLNYQTVNEVECIELAKIESIRFLGCYFSDWNLIKSLNQLTNMQHLQIEVRRDIIDNNTSRHIPNLLAACHVQASIICEDFHITLNKKEKHLKIWLKGWPNSDFLTPLAQLTGVNILEISGWRFLIPVNGLLKAFATNSLSPIEELRISKLERTRFKDISNVEEIQTIKIMSCSLLNLTGIAKLANLNNLKDLTISGKGNLSPLFTKLAKKNIIKSIRYFEELVPKEVIKVSRINSLKKLDCFFSDLEDIQSLSELSNSSIEELIVNISNPSDSLQKLFAAFSSNSTTRLEQLKIRNKPIDIAEMSEISKIIGLKKLNAKFVNSECAQYLVRLPHLEHLEIEQFSENEINPLVNPLRDLAHKSPSTLRKLDLNDFIGFSECKYLSQLEALESLKCKLHNETGIEVLVNIKSLKELIISDAKDSLSEFYRAFGLKSKSTLQELHTPIRYSDEIREISQIKSLIQLHIDYKETCNNLSDLGQLNELKSLQIVENDLAGIDSNSLLPIFQSCLMLDCVTLKFLYWGTVALNFVSEVNNILKSVRNSALQKPVNLTIFPKSTFLKFHVEEIDEAYLNVSYSYEPHYEVVETSSCDEESDDSESIDMDWYE</sequence>
<feature type="compositionally biased region" description="Acidic residues" evidence="1">
    <location>
        <begin position="957"/>
        <end position="974"/>
    </location>
</feature>
<dbReference type="SUPFAM" id="SSF52047">
    <property type="entry name" value="RNI-like"/>
    <property type="match status" value="1"/>
</dbReference>
<dbReference type="InterPro" id="IPR032675">
    <property type="entry name" value="LRR_dom_sf"/>
</dbReference>
<reference evidence="2" key="2">
    <citation type="submission" date="2025-05" db="UniProtKB">
        <authorList>
            <consortium name="EnsemblMetazoa"/>
        </authorList>
    </citation>
    <scope>IDENTIFICATION</scope>
</reference>
<dbReference type="Gene3D" id="3.80.10.10">
    <property type="entry name" value="Ribonuclease Inhibitor"/>
    <property type="match status" value="3"/>
</dbReference>
<keyword evidence="3" id="KW-1185">Reference proteome</keyword>
<reference evidence="3" key="1">
    <citation type="journal article" date="2021" name="Elife">
        <title>Highly contiguous assemblies of 101 drosophilid genomes.</title>
        <authorList>
            <person name="Kim B.Y."/>
            <person name="Wang J.R."/>
            <person name="Miller D.E."/>
            <person name="Barmina O."/>
            <person name="Delaney E."/>
            <person name="Thompson A."/>
            <person name="Comeault A.A."/>
            <person name="Peede D."/>
            <person name="D'Agostino E.R."/>
            <person name="Pelaez J."/>
            <person name="Aguilar J.M."/>
            <person name="Haji D."/>
            <person name="Matsunaga T."/>
            <person name="Armstrong E.E."/>
            <person name="Zych M."/>
            <person name="Ogawa Y."/>
            <person name="Stamenkovic-Radak M."/>
            <person name="Jelic M."/>
            <person name="Veselinovic M.S."/>
            <person name="Tanaskovic M."/>
            <person name="Eric P."/>
            <person name="Gao J.J."/>
            <person name="Katoh T.K."/>
            <person name="Toda M.J."/>
            <person name="Watabe H."/>
            <person name="Watada M."/>
            <person name="Davis J.S."/>
            <person name="Moyle L.C."/>
            <person name="Manoli G."/>
            <person name="Bertolini E."/>
            <person name="Kostal V."/>
            <person name="Hawley R.S."/>
            <person name="Takahashi A."/>
            <person name="Jones C.D."/>
            <person name="Price D.K."/>
            <person name="Whiteman N."/>
            <person name="Kopp A."/>
            <person name="Matute D.R."/>
            <person name="Petrov D.A."/>
        </authorList>
    </citation>
    <scope>NUCLEOTIDE SEQUENCE [LARGE SCALE GENOMIC DNA]</scope>
</reference>
<evidence type="ECO:0000313" key="3">
    <source>
        <dbReference type="Proteomes" id="UP001652680"/>
    </source>
</evidence>
<dbReference type="RefSeq" id="XP_016988511.2">
    <property type="nucleotide sequence ID" value="XM_017133022.2"/>
</dbReference>
<dbReference type="SUPFAM" id="SSF52058">
    <property type="entry name" value="L domain-like"/>
    <property type="match status" value="1"/>
</dbReference>
<accession>A0ABM5I174</accession>
<dbReference type="Proteomes" id="UP001652680">
    <property type="component" value="Unassembled WGS sequence"/>
</dbReference>
<dbReference type="GeneID" id="108051070"/>
<feature type="region of interest" description="Disordered" evidence="1">
    <location>
        <begin position="954"/>
        <end position="974"/>
    </location>
</feature>
<evidence type="ECO:0000256" key="1">
    <source>
        <dbReference type="SAM" id="MobiDB-lite"/>
    </source>
</evidence>
<dbReference type="EnsemblMetazoa" id="XM_017133022.2">
    <property type="protein sequence ID" value="XP_016988511.2"/>
    <property type="gene ID" value="LOC108051070"/>
</dbReference>
<organism evidence="2 3">
    <name type="scientific">Drosophila rhopaloa</name>
    <name type="common">Fruit fly</name>
    <dbReference type="NCBI Taxonomy" id="1041015"/>
    <lineage>
        <taxon>Eukaryota</taxon>
        <taxon>Metazoa</taxon>
        <taxon>Ecdysozoa</taxon>
        <taxon>Arthropoda</taxon>
        <taxon>Hexapoda</taxon>
        <taxon>Insecta</taxon>
        <taxon>Pterygota</taxon>
        <taxon>Neoptera</taxon>
        <taxon>Endopterygota</taxon>
        <taxon>Diptera</taxon>
        <taxon>Brachycera</taxon>
        <taxon>Muscomorpha</taxon>
        <taxon>Ephydroidea</taxon>
        <taxon>Drosophilidae</taxon>
        <taxon>Drosophila</taxon>
        <taxon>Sophophora</taxon>
    </lineage>
</organism>
<protein>
    <submittedName>
        <fullName evidence="2">Uncharacterized protein</fullName>
    </submittedName>
</protein>
<proteinExistence type="predicted"/>